<organism evidence="1 2">
    <name type="scientific">Rathayibacter iranicus</name>
    <dbReference type="NCBI Taxonomy" id="59737"/>
    <lineage>
        <taxon>Bacteria</taxon>
        <taxon>Bacillati</taxon>
        <taxon>Actinomycetota</taxon>
        <taxon>Actinomycetes</taxon>
        <taxon>Micrococcales</taxon>
        <taxon>Microbacteriaceae</taxon>
        <taxon>Rathayibacter</taxon>
    </lineage>
</organism>
<name>A0AAD1AEC3_9MICO</name>
<reference evidence="1 2" key="1">
    <citation type="submission" date="2018-03" db="EMBL/GenBank/DDBJ databases">
        <title>Bacteriophage NCPPB3778 and a type I-E CRISPR drive the evolution of the US Biological Select Agent, Rathayibacter toxicus.</title>
        <authorList>
            <person name="Davis E.W.II."/>
            <person name="Tabima J.F."/>
            <person name="Weisberg A.J."/>
            <person name="Dantas Lopes L."/>
            <person name="Wiseman M.S."/>
            <person name="Wiseman M.S."/>
            <person name="Pupko T."/>
            <person name="Belcher M.S."/>
            <person name="Sechler A.J."/>
            <person name="Tancos M.A."/>
            <person name="Schroeder B.K."/>
            <person name="Murray T.D."/>
            <person name="Luster D.G."/>
            <person name="Schneider W.L."/>
            <person name="Rogers E."/>
            <person name="Andreote F.D."/>
            <person name="Grunwald N.J."/>
            <person name="Putnam M.L."/>
            <person name="Chang J.H."/>
        </authorList>
    </citation>
    <scope>NUCLEOTIDE SEQUENCE [LARGE SCALE GENOMIC DNA]</scope>
    <source>
        <strain evidence="1 2">NCCPB 2253</strain>
    </source>
</reference>
<dbReference type="Proteomes" id="UP000283946">
    <property type="component" value="Chromosome"/>
</dbReference>
<dbReference type="EMBL" id="CP028130">
    <property type="protein sequence ID" value="AZZ56659.1"/>
    <property type="molecule type" value="Genomic_DNA"/>
</dbReference>
<evidence type="ECO:0000313" key="1">
    <source>
        <dbReference type="EMBL" id="AZZ56659.1"/>
    </source>
</evidence>
<evidence type="ECO:0000313" key="2">
    <source>
        <dbReference type="Proteomes" id="UP000283946"/>
    </source>
</evidence>
<dbReference type="KEGG" id="ria:C7V51_12825"/>
<accession>A0AAD1AEC3</accession>
<dbReference type="AlphaFoldDB" id="A0AAD1AEC3"/>
<sequence length="114" mass="12433">MFASWEDRHVSRAEFCRLIPGVRFDRRSSLYLEQHKGIQGVAGDPVGGAGVPDAGHTEVGENDFVGDETDLGFVIAALDHISVGKPAQRLRTAKGVFVSWRLSGHGLSFLVDVW</sequence>
<protein>
    <submittedName>
        <fullName evidence="1">Uncharacterized protein</fullName>
    </submittedName>
</protein>
<proteinExistence type="predicted"/>
<gene>
    <name evidence="1" type="ORF">C7V51_12825</name>
</gene>